<keyword evidence="2" id="KW-1185">Reference proteome</keyword>
<protein>
    <submittedName>
        <fullName evidence="1">Uncharacterized protein</fullName>
    </submittedName>
</protein>
<proteinExistence type="predicted"/>
<dbReference type="RefSeq" id="WP_264796510.1">
    <property type="nucleotide sequence ID" value="NZ_BRVS01000017.1"/>
</dbReference>
<accession>A0ABQ5MWQ8</accession>
<evidence type="ECO:0000313" key="1">
    <source>
        <dbReference type="EMBL" id="GLB68412.1"/>
    </source>
</evidence>
<reference evidence="1 2" key="1">
    <citation type="journal article" date="2023" name="Int. J. Syst. Evol. Microbiol.">
        <title>Arthrobacter mangrovi sp. nov., an actinobacterium isolated from the rhizosphere of a mangrove.</title>
        <authorList>
            <person name="Hamada M."/>
            <person name="Saitou S."/>
            <person name="Enomoto N."/>
            <person name="Nanri K."/>
            <person name="Hidaka K."/>
            <person name="Miura T."/>
            <person name="Tamura T."/>
        </authorList>
    </citation>
    <scope>NUCLEOTIDE SEQUENCE [LARGE SCALE GENOMIC DNA]</scope>
    <source>
        <strain evidence="1 2">NBRC 112813</strain>
    </source>
</reference>
<organism evidence="1 2">
    <name type="scientific">Arthrobacter mangrovi</name>
    <dbReference type="NCBI Taxonomy" id="2966350"/>
    <lineage>
        <taxon>Bacteria</taxon>
        <taxon>Bacillati</taxon>
        <taxon>Actinomycetota</taxon>
        <taxon>Actinomycetes</taxon>
        <taxon>Micrococcales</taxon>
        <taxon>Micrococcaceae</taxon>
        <taxon>Arthrobacter</taxon>
    </lineage>
</organism>
<name>A0ABQ5MWQ8_9MICC</name>
<dbReference type="EMBL" id="BRVS01000017">
    <property type="protein sequence ID" value="GLB68412.1"/>
    <property type="molecule type" value="Genomic_DNA"/>
</dbReference>
<gene>
    <name evidence="1" type="ORF">AHIS1636_28540</name>
</gene>
<dbReference type="Proteomes" id="UP001209654">
    <property type="component" value="Unassembled WGS sequence"/>
</dbReference>
<comment type="caution">
    <text evidence="1">The sequence shown here is derived from an EMBL/GenBank/DDBJ whole genome shotgun (WGS) entry which is preliminary data.</text>
</comment>
<sequence length="73" mass="8050">MIISRPVGDWNQPALMGATVDLRARAGQIREAGRVEAVHGDSTATIRFGGESVARRYSKRDWDMVLVLGQQQP</sequence>
<evidence type="ECO:0000313" key="2">
    <source>
        <dbReference type="Proteomes" id="UP001209654"/>
    </source>
</evidence>